<keyword evidence="2 4" id="KW-0863">Zinc-finger</keyword>
<gene>
    <name evidence="9" type="ORF">KUCA_T00002986001</name>
</gene>
<dbReference type="SUPFAM" id="SSF57863">
    <property type="entry name" value="ArfGap/RecO-like zinc finger"/>
    <property type="match status" value="1"/>
</dbReference>
<evidence type="ECO:0000256" key="5">
    <source>
        <dbReference type="RuleBase" id="RU369028"/>
    </source>
</evidence>
<dbReference type="SUPFAM" id="SSF50729">
    <property type="entry name" value="PH domain-like"/>
    <property type="match status" value="1"/>
</dbReference>
<proteinExistence type="predicted"/>
<evidence type="ECO:0000256" key="3">
    <source>
        <dbReference type="ARBA" id="ARBA00022833"/>
    </source>
</evidence>
<dbReference type="GO" id="GO:0005802">
    <property type="term" value="C:trans-Golgi network"/>
    <property type="evidence" value="ECO:0007669"/>
    <property type="project" value="TreeGrafter"/>
</dbReference>
<dbReference type="Pfam" id="PF01412">
    <property type="entry name" value="ArfGap"/>
    <property type="match status" value="1"/>
</dbReference>
<dbReference type="PANTHER" id="PTHR23180:SF160">
    <property type="entry name" value="ADP-RIBOSYLATION FACTOR GTPASE-ACTIVATING PROTEIN EFFECTOR PROTEIN 1"/>
    <property type="match status" value="1"/>
</dbReference>
<dbReference type="OrthoDB" id="10266696at2759"/>
<keyword evidence="10" id="KW-1185">Reference proteome</keyword>
<dbReference type="InterPro" id="IPR038508">
    <property type="entry name" value="ArfGAP_dom_sf"/>
</dbReference>
<keyword evidence="5" id="KW-0677">Repeat</keyword>
<dbReference type="GO" id="GO:0008270">
    <property type="term" value="F:zinc ion binding"/>
    <property type="evidence" value="ECO:0007669"/>
    <property type="project" value="UniProtKB-KW"/>
</dbReference>
<feature type="region of interest" description="Disordered" evidence="6">
    <location>
        <begin position="187"/>
        <end position="206"/>
    </location>
</feature>
<dbReference type="RefSeq" id="XP_022459005.1">
    <property type="nucleotide sequence ID" value="XM_022603284.1"/>
</dbReference>
<dbReference type="GO" id="GO:0006891">
    <property type="term" value="P:intra-Golgi vesicle-mediated transport"/>
    <property type="evidence" value="ECO:0007669"/>
    <property type="project" value="TreeGrafter"/>
</dbReference>
<dbReference type="HOGENOM" id="CLU_344538_0_0_1"/>
<feature type="region of interest" description="Disordered" evidence="6">
    <location>
        <begin position="778"/>
        <end position="821"/>
    </location>
</feature>
<feature type="compositionally biased region" description="Basic and acidic residues" evidence="6">
    <location>
        <begin position="529"/>
        <end position="540"/>
    </location>
</feature>
<reference evidence="9" key="2">
    <citation type="submission" date="2014-02" db="EMBL/GenBank/DDBJ databases">
        <title>Complete DNA sequence of /Kuraishia capsulata/ illustrates novel genomic features among budding yeasts (/Saccharomycotina/).</title>
        <authorList>
            <person name="Morales L."/>
            <person name="Noel B."/>
            <person name="Porcel B."/>
            <person name="Marcet-Houben M."/>
            <person name="Hullo M-F."/>
            <person name="Sacerdot C."/>
            <person name="Tekaia F."/>
            <person name="Leh-Louis V."/>
            <person name="Despons L."/>
            <person name="Khanna V."/>
            <person name="Aury J-M."/>
            <person name="Barbe V."/>
            <person name="Couloux A."/>
            <person name="Labadie K."/>
            <person name="Pelletier E."/>
            <person name="Souciet J-L."/>
            <person name="Boekhout T."/>
            <person name="Gabaldon T."/>
            <person name="Wincker P."/>
            <person name="Dujon B."/>
        </authorList>
    </citation>
    <scope>NUCLEOTIDE SEQUENCE</scope>
    <source>
        <strain evidence="9">CBS 1993</strain>
    </source>
</reference>
<evidence type="ECO:0000313" key="10">
    <source>
        <dbReference type="Proteomes" id="UP000019384"/>
    </source>
</evidence>
<dbReference type="InterPro" id="IPR027267">
    <property type="entry name" value="AH/BAR_dom_sf"/>
</dbReference>
<dbReference type="Pfam" id="PF00169">
    <property type="entry name" value="PH"/>
    <property type="match status" value="1"/>
</dbReference>
<dbReference type="GO" id="GO:0005096">
    <property type="term" value="F:GTPase activator activity"/>
    <property type="evidence" value="ECO:0007669"/>
    <property type="project" value="UniProtKB-KW"/>
</dbReference>
<comment type="function">
    <text evidence="5">GTPase-activating protein for the ADP ribosylation factor family.</text>
</comment>
<dbReference type="GO" id="GO:0005768">
    <property type="term" value="C:endosome"/>
    <property type="evidence" value="ECO:0007669"/>
    <property type="project" value="TreeGrafter"/>
</dbReference>
<reference evidence="9" key="1">
    <citation type="submission" date="2013-12" db="EMBL/GenBank/DDBJ databases">
        <authorList>
            <person name="Genoscope - CEA"/>
        </authorList>
    </citation>
    <scope>NUCLEOTIDE SEQUENCE</scope>
    <source>
        <strain evidence="9">CBS 1993</strain>
    </source>
</reference>
<keyword evidence="5" id="KW-0963">Cytoplasm</keyword>
<dbReference type="CDD" id="cd00821">
    <property type="entry name" value="PH"/>
    <property type="match status" value="1"/>
</dbReference>
<dbReference type="Gene3D" id="1.20.1270.60">
    <property type="entry name" value="Arfaptin homology (AH) domain/BAR domain"/>
    <property type="match status" value="1"/>
</dbReference>
<evidence type="ECO:0000313" key="9">
    <source>
        <dbReference type="EMBL" id="CDK27009.1"/>
    </source>
</evidence>
<accession>W6MKH6</accession>
<dbReference type="PANTHER" id="PTHR23180">
    <property type="entry name" value="CENTAURIN/ARF"/>
    <property type="match status" value="1"/>
</dbReference>
<dbReference type="Gene3D" id="2.30.29.30">
    <property type="entry name" value="Pleckstrin-homology domain (PH domain)/Phosphotyrosine-binding domain (PTB)"/>
    <property type="match status" value="1"/>
</dbReference>
<evidence type="ECO:0000256" key="1">
    <source>
        <dbReference type="ARBA" id="ARBA00022723"/>
    </source>
</evidence>
<dbReference type="Proteomes" id="UP000019384">
    <property type="component" value="Unassembled WGS sequence"/>
</dbReference>
<keyword evidence="1 5" id="KW-0479">Metal-binding</keyword>
<dbReference type="PROSITE" id="PS50115">
    <property type="entry name" value="ARFGAP"/>
    <property type="match status" value="1"/>
</dbReference>
<dbReference type="SMART" id="SM00105">
    <property type="entry name" value="ArfGap"/>
    <property type="match status" value="1"/>
</dbReference>
<dbReference type="Gene3D" id="1.10.220.150">
    <property type="entry name" value="Arf GTPase activating protein"/>
    <property type="match status" value="1"/>
</dbReference>
<name>W6MKH6_9ASCO</name>
<sequence length="821" mass="90696">MAPVFPLALPLGSQLTTERYAVSLLSVEVGSNDEFVSIILDDSGEKFMAQRRKGTSVDENYHPMYTDNTLKSLAAMQPLLICFDQTSPTRITVTFRSDYTKTGTRGVAMGDLVFQKTNSAGLTAKEPAILIESQTYYAFKSTHTLTPEDSGTLYFELVELATTNRVLHQFAVQVRLVSINQRSAVKSEIPQPQPQSQSKGNPFPVSLVDGPAFRSTLAEYEERIPALISICKVLSEDLTSLESSMAQTSKQRTRLRASLQQLVNSLPPDSSTRSSVSIRLRSACSNIDESYAELRGVLAQTVYPLLKNHGSGAGLETLATRKRTFEDESSKYYAWLSKYLGSGKTKDEKFLSKRKSFELSKIDYITFLSEFGIDKSLNREQSQRRLRARARIEQASTPEGLKKALAAVSVDPDSGAVSKQRSGILFTQNGQGKIGWHKQWVVLADGRLSEYMDWRKGESIRNKPIDISLASIKPVDGDKRKFCFRIITSDGVEHVFQTIDEDDREGWITALYDAGQQIRFGSNSSHSSLAEDKGSHKSKQDLALNRSRRISSVSLTNLAAVHGADASNAICAECSSTDSVEWISINLLTVFCVKCSSVHRSLGTTITKVKSLKLDNFPPEALHMLCKVSNFKSRQIWEARLSPAKKPRVGVSDQERTRFIVDKYSAKKYVSPLSTTEAVDLLIHGVRRGNHYEIIEALAAGADPNASVMMKGATVPLIAYALHHPNTDKCGAVVYDTAELLFLNGALPGAKITQTYGLEPDAVQFWQARINRLNPQHEHAKQLPQVPKAVQGGQSLKPPSSVRIPASTSSKFSLLKKKTKN</sequence>
<dbReference type="EMBL" id="HG793127">
    <property type="protein sequence ID" value="CDK27009.1"/>
    <property type="molecule type" value="Genomic_DNA"/>
</dbReference>
<evidence type="ECO:0000256" key="6">
    <source>
        <dbReference type="SAM" id="MobiDB-lite"/>
    </source>
</evidence>
<dbReference type="CDD" id="cd08204">
    <property type="entry name" value="ArfGap"/>
    <property type="match status" value="1"/>
</dbReference>
<evidence type="ECO:0000259" key="8">
    <source>
        <dbReference type="PROSITE" id="PS50115"/>
    </source>
</evidence>
<evidence type="ECO:0000259" key="7">
    <source>
        <dbReference type="PROSITE" id="PS50003"/>
    </source>
</evidence>
<dbReference type="GeneID" id="34520393"/>
<feature type="domain" description="PH" evidence="7">
    <location>
        <begin position="418"/>
        <end position="516"/>
    </location>
</feature>
<dbReference type="SUPFAM" id="SSF103657">
    <property type="entry name" value="BAR/IMD domain-like"/>
    <property type="match status" value="1"/>
</dbReference>
<keyword evidence="3 5" id="KW-0862">Zinc</keyword>
<organism evidence="9 10">
    <name type="scientific">Kuraishia capsulata CBS 1993</name>
    <dbReference type="NCBI Taxonomy" id="1382522"/>
    <lineage>
        <taxon>Eukaryota</taxon>
        <taxon>Fungi</taxon>
        <taxon>Dikarya</taxon>
        <taxon>Ascomycota</taxon>
        <taxon>Saccharomycotina</taxon>
        <taxon>Pichiomycetes</taxon>
        <taxon>Pichiales</taxon>
        <taxon>Pichiaceae</taxon>
        <taxon>Kuraishia</taxon>
    </lineage>
</organism>
<protein>
    <recommendedName>
        <fullName evidence="5">ADP-ribosylation factor GTPase-activating protein</fullName>
    </recommendedName>
</protein>
<feature type="domain" description="Arf-GAP" evidence="8">
    <location>
        <begin position="552"/>
        <end position="677"/>
    </location>
</feature>
<evidence type="ECO:0000256" key="2">
    <source>
        <dbReference type="ARBA" id="ARBA00022771"/>
    </source>
</evidence>
<dbReference type="AlphaFoldDB" id="W6MKH6"/>
<keyword evidence="5" id="KW-0343">GTPase activation</keyword>
<dbReference type="InterPro" id="IPR001849">
    <property type="entry name" value="PH_domain"/>
</dbReference>
<keyword evidence="5" id="KW-0040">ANK repeat</keyword>
<dbReference type="InterPro" id="IPR037278">
    <property type="entry name" value="ARFGAP/RecO"/>
</dbReference>
<dbReference type="InterPro" id="IPR045258">
    <property type="entry name" value="ACAP1/2/3-like"/>
</dbReference>
<dbReference type="STRING" id="1382522.W6MKH6"/>
<dbReference type="SMART" id="SM00233">
    <property type="entry name" value="PH"/>
    <property type="match status" value="1"/>
</dbReference>
<dbReference type="InterPro" id="IPR001164">
    <property type="entry name" value="ArfGAP_dom"/>
</dbReference>
<evidence type="ECO:0000256" key="4">
    <source>
        <dbReference type="PROSITE-ProRule" id="PRU00288"/>
    </source>
</evidence>
<dbReference type="PROSITE" id="PS50003">
    <property type="entry name" value="PH_DOMAIN"/>
    <property type="match status" value="1"/>
</dbReference>
<comment type="subcellular location">
    <subcellularLocation>
        <location evidence="5">Cytoplasm</location>
    </subcellularLocation>
</comment>
<dbReference type="InterPro" id="IPR011993">
    <property type="entry name" value="PH-like_dom_sf"/>
</dbReference>
<feature type="region of interest" description="Disordered" evidence="6">
    <location>
        <begin position="523"/>
        <end position="542"/>
    </location>
</feature>